<sequence length="114" mass="14110">MNTVYLNELILKEWKKKKNEDWRYKSTRIELMKQTTFNIKRTWRKVLRIRRRINRAHNSVLAKFYNKYTPLCVEELKPNIENSSSNWSRGVVRTELSNFMFEQRVLRNGWLRWS</sequence>
<organism evidence="1 2">
    <name type="scientific">Rubus argutus</name>
    <name type="common">Southern blackberry</name>
    <dbReference type="NCBI Taxonomy" id="59490"/>
    <lineage>
        <taxon>Eukaryota</taxon>
        <taxon>Viridiplantae</taxon>
        <taxon>Streptophyta</taxon>
        <taxon>Embryophyta</taxon>
        <taxon>Tracheophyta</taxon>
        <taxon>Spermatophyta</taxon>
        <taxon>Magnoliopsida</taxon>
        <taxon>eudicotyledons</taxon>
        <taxon>Gunneridae</taxon>
        <taxon>Pentapetalae</taxon>
        <taxon>rosids</taxon>
        <taxon>fabids</taxon>
        <taxon>Rosales</taxon>
        <taxon>Rosaceae</taxon>
        <taxon>Rosoideae</taxon>
        <taxon>Rosoideae incertae sedis</taxon>
        <taxon>Rubus</taxon>
    </lineage>
</organism>
<dbReference type="Proteomes" id="UP001457282">
    <property type="component" value="Unassembled WGS sequence"/>
</dbReference>
<comment type="caution">
    <text evidence="1">The sequence shown here is derived from an EMBL/GenBank/DDBJ whole genome shotgun (WGS) entry which is preliminary data.</text>
</comment>
<dbReference type="AlphaFoldDB" id="A0AAW1YQG1"/>
<keyword evidence="2" id="KW-1185">Reference proteome</keyword>
<proteinExistence type="predicted"/>
<accession>A0AAW1YQG1</accession>
<gene>
    <name evidence="1" type="ORF">M0R45_006391</name>
</gene>
<evidence type="ECO:0000313" key="2">
    <source>
        <dbReference type="Proteomes" id="UP001457282"/>
    </source>
</evidence>
<reference evidence="1 2" key="1">
    <citation type="journal article" date="2023" name="G3 (Bethesda)">
        <title>A chromosome-length genome assembly and annotation of blackberry (Rubus argutus, cv. 'Hillquist').</title>
        <authorList>
            <person name="Bruna T."/>
            <person name="Aryal R."/>
            <person name="Dudchenko O."/>
            <person name="Sargent D.J."/>
            <person name="Mead D."/>
            <person name="Buti M."/>
            <person name="Cavallini A."/>
            <person name="Hytonen T."/>
            <person name="Andres J."/>
            <person name="Pham M."/>
            <person name="Weisz D."/>
            <person name="Mascagni F."/>
            <person name="Usai G."/>
            <person name="Natali L."/>
            <person name="Bassil N."/>
            <person name="Fernandez G.E."/>
            <person name="Lomsadze A."/>
            <person name="Armour M."/>
            <person name="Olukolu B."/>
            <person name="Poorten T."/>
            <person name="Britton C."/>
            <person name="Davik J."/>
            <person name="Ashrafi H."/>
            <person name="Aiden E.L."/>
            <person name="Borodovsky M."/>
            <person name="Worthington M."/>
        </authorList>
    </citation>
    <scope>NUCLEOTIDE SEQUENCE [LARGE SCALE GENOMIC DNA]</scope>
    <source>
        <strain evidence="1">PI 553951</strain>
    </source>
</reference>
<protein>
    <submittedName>
        <fullName evidence="1">Uncharacterized protein</fullName>
    </submittedName>
</protein>
<name>A0AAW1YQG1_RUBAR</name>
<evidence type="ECO:0000313" key="1">
    <source>
        <dbReference type="EMBL" id="KAK9950927.1"/>
    </source>
</evidence>
<dbReference type="EMBL" id="JBEDUW010000001">
    <property type="protein sequence ID" value="KAK9950927.1"/>
    <property type="molecule type" value="Genomic_DNA"/>
</dbReference>